<dbReference type="Proteomes" id="UP000821845">
    <property type="component" value="Chromosome 7"/>
</dbReference>
<sequence length="460" mass="49921">MLTPMYPALQDHGNSALRRGKLAVAPAMSSSEDVNAKPGTAKAPSTSVTKVAITGEGVTRVCNALAVNMSKQLLRIKAPSKPDDIQDNIVFSPLAVSSALTMVLAGTSGPTSRQLSAALNGADARTVHEQFRHVFNELGRIDGGIALSLANRLYADDRFRPLGGYQTTLDRCYKSTIESEHFHTDPEACRSSINACVERTTCFCIKELLPQGSLDSSTVLALVSALYFKGRWDTPFDPSRTVPGDFHESRTRVVRTRMMSGDAPARLNRYCDGLVGHALDVAYKGSGGRFSMTLMVPDQLDGLCTLVESLTPERLDNILRGFDPQQDVQLELPRFKLEDTTGSQGRPASDGWSGTYSTRTWPEFSGFSARGDALKQDSGTQTKGLALSVAMHKAFIEVNEEGGRARRHPRTPDKRAGASSGPVSLPGRPTFLFPYTMPQPGSDLVRWHRAPRSAALAKHI</sequence>
<dbReference type="EMBL" id="CM023487">
    <property type="protein sequence ID" value="KAH6926764.1"/>
    <property type="molecule type" value="Genomic_DNA"/>
</dbReference>
<keyword evidence="2" id="KW-1185">Reference proteome</keyword>
<organism evidence="1 2">
    <name type="scientific">Hyalomma asiaticum</name>
    <name type="common">Tick</name>
    <dbReference type="NCBI Taxonomy" id="266040"/>
    <lineage>
        <taxon>Eukaryota</taxon>
        <taxon>Metazoa</taxon>
        <taxon>Ecdysozoa</taxon>
        <taxon>Arthropoda</taxon>
        <taxon>Chelicerata</taxon>
        <taxon>Arachnida</taxon>
        <taxon>Acari</taxon>
        <taxon>Parasitiformes</taxon>
        <taxon>Ixodida</taxon>
        <taxon>Ixodoidea</taxon>
        <taxon>Ixodidae</taxon>
        <taxon>Hyalomminae</taxon>
        <taxon>Hyalomma</taxon>
    </lineage>
</organism>
<name>A0ACB7RZ72_HYAAI</name>
<protein>
    <submittedName>
        <fullName evidence="1">Uncharacterized protein</fullName>
    </submittedName>
</protein>
<comment type="caution">
    <text evidence="1">The sequence shown here is derived from an EMBL/GenBank/DDBJ whole genome shotgun (WGS) entry which is preliminary data.</text>
</comment>
<accession>A0ACB7RZ72</accession>
<reference evidence="1" key="1">
    <citation type="submission" date="2020-05" db="EMBL/GenBank/DDBJ databases">
        <title>Large-scale comparative analyses of tick genomes elucidate their genetic diversity and vector capacities.</title>
        <authorList>
            <person name="Jia N."/>
            <person name="Wang J."/>
            <person name="Shi W."/>
            <person name="Du L."/>
            <person name="Sun Y."/>
            <person name="Zhan W."/>
            <person name="Jiang J."/>
            <person name="Wang Q."/>
            <person name="Zhang B."/>
            <person name="Ji P."/>
            <person name="Sakyi L.B."/>
            <person name="Cui X."/>
            <person name="Yuan T."/>
            <person name="Jiang B."/>
            <person name="Yang W."/>
            <person name="Lam T.T.-Y."/>
            <person name="Chang Q."/>
            <person name="Ding S."/>
            <person name="Wang X."/>
            <person name="Zhu J."/>
            <person name="Ruan X."/>
            <person name="Zhao L."/>
            <person name="Wei J."/>
            <person name="Que T."/>
            <person name="Du C."/>
            <person name="Cheng J."/>
            <person name="Dai P."/>
            <person name="Han X."/>
            <person name="Huang E."/>
            <person name="Gao Y."/>
            <person name="Liu J."/>
            <person name="Shao H."/>
            <person name="Ye R."/>
            <person name="Li L."/>
            <person name="Wei W."/>
            <person name="Wang X."/>
            <person name="Wang C."/>
            <person name="Yang T."/>
            <person name="Huo Q."/>
            <person name="Li W."/>
            <person name="Guo W."/>
            <person name="Chen H."/>
            <person name="Zhou L."/>
            <person name="Ni X."/>
            <person name="Tian J."/>
            <person name="Zhou Y."/>
            <person name="Sheng Y."/>
            <person name="Liu T."/>
            <person name="Pan Y."/>
            <person name="Xia L."/>
            <person name="Li J."/>
            <person name="Zhao F."/>
            <person name="Cao W."/>
        </authorList>
    </citation>
    <scope>NUCLEOTIDE SEQUENCE</scope>
    <source>
        <strain evidence="1">Hyas-2018</strain>
    </source>
</reference>
<proteinExistence type="predicted"/>
<gene>
    <name evidence="1" type="ORF">HPB50_021856</name>
</gene>
<evidence type="ECO:0000313" key="1">
    <source>
        <dbReference type="EMBL" id="KAH6926764.1"/>
    </source>
</evidence>
<evidence type="ECO:0000313" key="2">
    <source>
        <dbReference type="Proteomes" id="UP000821845"/>
    </source>
</evidence>